<dbReference type="EMBL" id="JH604633">
    <property type="protein sequence ID" value="EHY66367.1"/>
    <property type="molecule type" value="Genomic_DNA"/>
</dbReference>
<dbReference type="Proteomes" id="UP000005622">
    <property type="component" value="Unassembled WGS sequence"/>
</dbReference>
<protein>
    <submittedName>
        <fullName evidence="1">Uncharacterized protein</fullName>
    </submittedName>
</protein>
<sequence>MVLGTGVLQFAIKRFGLLFGVIGHSMVVCMHTDAFNTSNPLCVRENAGAAQIAPKGVRYEGARMREIISQAVHNIGNSEKVYKICA</sequence>
<dbReference type="AlphaFoldDB" id="H8Z8T6"/>
<gene>
    <name evidence="1" type="ORF">NERG_00006</name>
</gene>
<reference evidence="1" key="1">
    <citation type="submission" date="2011-03" db="EMBL/GenBank/DDBJ databases">
        <title>The Genome Sequence of Nematocida sp1 strain ERTm2.</title>
        <authorList>
            <consortium name="The Broad Institute Genome Sequencing Platform"/>
            <consortium name="The Broad Institute Genome Sequencing Center for Infectious Disease"/>
            <person name="Cuomo C."/>
            <person name="Troemel E."/>
            <person name="Young S.K."/>
            <person name="Zeng Q."/>
            <person name="Gargeya S."/>
            <person name="Fitzgerald M."/>
            <person name="Haas B."/>
            <person name="Abouelleil A."/>
            <person name="Alvarado L."/>
            <person name="Arachchi H.M."/>
            <person name="Berlin A."/>
            <person name="Brown A."/>
            <person name="Chapman S.B."/>
            <person name="Chen Z."/>
            <person name="Dunbar C."/>
            <person name="Freedman E."/>
            <person name="Gearin G."/>
            <person name="Gellesch M."/>
            <person name="Goldberg J."/>
            <person name="Griggs A."/>
            <person name="Gujja S."/>
            <person name="Heilman E.R."/>
            <person name="Heiman D."/>
            <person name="Howarth C."/>
            <person name="Larson L."/>
            <person name="Lui A."/>
            <person name="MacDonald P.J.P."/>
            <person name="Mehta T."/>
            <person name="Montmayeur A."/>
            <person name="Murphy C."/>
            <person name="Neiman D."/>
            <person name="Pearson M."/>
            <person name="Priest M."/>
            <person name="Roberts A."/>
            <person name="Saif S."/>
            <person name="Shea T."/>
            <person name="Shenoy N."/>
            <person name="Sisk P."/>
            <person name="Stolte C."/>
            <person name="Sykes S."/>
            <person name="White J."/>
            <person name="Yandava C."/>
            <person name="Wortman J."/>
            <person name="Nusbaum C."/>
            <person name="Birren B."/>
        </authorList>
    </citation>
    <scope>NUCLEOTIDE SEQUENCE</scope>
    <source>
        <strain evidence="1">ERTm2</strain>
    </source>
</reference>
<proteinExistence type="predicted"/>
<accession>H8Z8T6</accession>
<name>H8Z8T6_NEMA1</name>
<dbReference type="HOGENOM" id="CLU_2498391_0_0_1"/>
<evidence type="ECO:0000313" key="1">
    <source>
        <dbReference type="EMBL" id="EHY66367.1"/>
    </source>
</evidence>
<organism evidence="1">
    <name type="scientific">Nematocida ausubeli (strain ATCC PRA-371 / ERTm2)</name>
    <name type="common">Nematode killer fungus</name>
    <dbReference type="NCBI Taxonomy" id="1913371"/>
    <lineage>
        <taxon>Eukaryota</taxon>
        <taxon>Fungi</taxon>
        <taxon>Fungi incertae sedis</taxon>
        <taxon>Microsporidia</taxon>
        <taxon>Nematocida</taxon>
    </lineage>
</organism>